<dbReference type="PROSITE" id="PS50928">
    <property type="entry name" value="ABC_TM1"/>
    <property type="match status" value="1"/>
</dbReference>
<dbReference type="InterPro" id="IPR035906">
    <property type="entry name" value="MetI-like_sf"/>
</dbReference>
<dbReference type="AlphaFoldDB" id="A0A1G6TPM7"/>
<evidence type="ECO:0000256" key="3">
    <source>
        <dbReference type="ARBA" id="ARBA00022475"/>
    </source>
</evidence>
<evidence type="ECO:0000256" key="6">
    <source>
        <dbReference type="ARBA" id="ARBA00023136"/>
    </source>
</evidence>
<proteinExistence type="inferred from homology"/>
<evidence type="ECO:0000256" key="7">
    <source>
        <dbReference type="RuleBase" id="RU363032"/>
    </source>
</evidence>
<feature type="transmembrane region" description="Helical" evidence="7">
    <location>
        <begin position="114"/>
        <end position="137"/>
    </location>
</feature>
<evidence type="ECO:0000313" key="9">
    <source>
        <dbReference type="EMBL" id="SDD31058.1"/>
    </source>
</evidence>
<feature type="transmembrane region" description="Helical" evidence="7">
    <location>
        <begin position="302"/>
        <end position="323"/>
    </location>
</feature>
<keyword evidence="4 7" id="KW-0812">Transmembrane</keyword>
<dbReference type="EMBL" id="FMZM01000007">
    <property type="protein sequence ID" value="SDD31058.1"/>
    <property type="molecule type" value="Genomic_DNA"/>
</dbReference>
<comment type="subcellular location">
    <subcellularLocation>
        <location evidence="1 7">Cell membrane</location>
        <topology evidence="1 7">Multi-pass membrane protein</topology>
    </subcellularLocation>
</comment>
<sequence length="333" mass="35975">MNTSRLGTRTDAGDPGSARVPGGTPGATTPPSTRTGQRAAGSGRRPRWTEDRVVPYLLVLPAVLIVVLLRIVPLVMGANFSFTGDGDANGAWVGLDNYRTLWDDEVFRTAMKNVGLLLLALPVAVAIPGLLATFLFLKVPGYRLYRSVYFFPVVLSPVIIGAIFNVVLSFDGPANQLLEKVGIEPIDWLGDSTYAMFTVIGVHIWATFGMALVIFMAGFATVDQSLLDAARSDGANLRQTVWHVIIPELSQTIQFVFVTTMIGMLTGMFGLLYIMTGGGPGGATYLPELYIWTQQGQMNRPALASAASMVLFVLMLVVGFAQLRLLKRATKES</sequence>
<feature type="transmembrane region" description="Helical" evidence="7">
    <location>
        <begin position="255"/>
        <end position="275"/>
    </location>
</feature>
<dbReference type="OrthoDB" id="9804439at2"/>
<dbReference type="InterPro" id="IPR000515">
    <property type="entry name" value="MetI-like"/>
</dbReference>
<dbReference type="InterPro" id="IPR051393">
    <property type="entry name" value="ABC_transporter_permease"/>
</dbReference>
<evidence type="ECO:0000256" key="5">
    <source>
        <dbReference type="ARBA" id="ARBA00022989"/>
    </source>
</evidence>
<dbReference type="PANTHER" id="PTHR30193">
    <property type="entry name" value="ABC TRANSPORTER PERMEASE PROTEIN"/>
    <property type="match status" value="1"/>
</dbReference>
<feature type="region of interest" description="Disordered" evidence="8">
    <location>
        <begin position="1"/>
        <end position="46"/>
    </location>
</feature>
<dbReference type="SUPFAM" id="SSF161098">
    <property type="entry name" value="MetI-like"/>
    <property type="match status" value="1"/>
</dbReference>
<accession>A0A1G6TPM7</accession>
<feature type="transmembrane region" description="Helical" evidence="7">
    <location>
        <begin position="149"/>
        <end position="170"/>
    </location>
</feature>
<keyword evidence="2 7" id="KW-0813">Transport</keyword>
<feature type="transmembrane region" description="Helical" evidence="7">
    <location>
        <begin position="194"/>
        <end position="222"/>
    </location>
</feature>
<dbReference type="GO" id="GO:0005886">
    <property type="term" value="C:plasma membrane"/>
    <property type="evidence" value="ECO:0007669"/>
    <property type="project" value="UniProtKB-SubCell"/>
</dbReference>
<comment type="similarity">
    <text evidence="7">Belongs to the binding-protein-dependent transport system permease family.</text>
</comment>
<feature type="compositionally biased region" description="Low complexity" evidence="8">
    <location>
        <begin position="26"/>
        <end position="36"/>
    </location>
</feature>
<organism evidence="9 10">
    <name type="scientific">Nocardioides lianchengensis</name>
    <dbReference type="NCBI Taxonomy" id="1045774"/>
    <lineage>
        <taxon>Bacteria</taxon>
        <taxon>Bacillati</taxon>
        <taxon>Actinomycetota</taxon>
        <taxon>Actinomycetes</taxon>
        <taxon>Propionibacteriales</taxon>
        <taxon>Nocardioidaceae</taxon>
        <taxon>Nocardioides</taxon>
    </lineage>
</organism>
<keyword evidence="10" id="KW-1185">Reference proteome</keyword>
<protein>
    <submittedName>
        <fullName evidence="9">Multiple sugar transport system permease protein</fullName>
    </submittedName>
</protein>
<feature type="transmembrane region" description="Helical" evidence="7">
    <location>
        <begin position="53"/>
        <end position="72"/>
    </location>
</feature>
<dbReference type="PANTHER" id="PTHR30193:SF37">
    <property type="entry name" value="INNER MEMBRANE ABC TRANSPORTER PERMEASE PROTEIN YCJO"/>
    <property type="match status" value="1"/>
</dbReference>
<gene>
    <name evidence="9" type="ORF">SAMN05421872_107149</name>
</gene>
<evidence type="ECO:0000256" key="8">
    <source>
        <dbReference type="SAM" id="MobiDB-lite"/>
    </source>
</evidence>
<dbReference type="STRING" id="1045774.SAMN05421872_107149"/>
<keyword evidence="3" id="KW-1003">Cell membrane</keyword>
<dbReference type="Proteomes" id="UP000199034">
    <property type="component" value="Unassembled WGS sequence"/>
</dbReference>
<keyword evidence="6 7" id="KW-0472">Membrane</keyword>
<name>A0A1G6TPM7_9ACTN</name>
<evidence type="ECO:0000256" key="2">
    <source>
        <dbReference type="ARBA" id="ARBA00022448"/>
    </source>
</evidence>
<keyword evidence="9" id="KW-0762">Sugar transport</keyword>
<dbReference type="GO" id="GO:0055085">
    <property type="term" value="P:transmembrane transport"/>
    <property type="evidence" value="ECO:0007669"/>
    <property type="project" value="InterPro"/>
</dbReference>
<evidence type="ECO:0000256" key="4">
    <source>
        <dbReference type="ARBA" id="ARBA00022692"/>
    </source>
</evidence>
<evidence type="ECO:0000256" key="1">
    <source>
        <dbReference type="ARBA" id="ARBA00004651"/>
    </source>
</evidence>
<reference evidence="9 10" key="1">
    <citation type="submission" date="2016-10" db="EMBL/GenBank/DDBJ databases">
        <authorList>
            <person name="de Groot N.N."/>
        </authorList>
    </citation>
    <scope>NUCLEOTIDE SEQUENCE [LARGE SCALE GENOMIC DNA]</scope>
    <source>
        <strain evidence="9 10">CGMCC 4.6858</strain>
    </source>
</reference>
<dbReference type="Gene3D" id="1.10.3720.10">
    <property type="entry name" value="MetI-like"/>
    <property type="match status" value="1"/>
</dbReference>
<dbReference type="CDD" id="cd06261">
    <property type="entry name" value="TM_PBP2"/>
    <property type="match status" value="1"/>
</dbReference>
<dbReference type="RefSeq" id="WP_090857551.1">
    <property type="nucleotide sequence ID" value="NZ_FMZM01000007.1"/>
</dbReference>
<dbReference type="Pfam" id="PF00528">
    <property type="entry name" value="BPD_transp_1"/>
    <property type="match status" value="1"/>
</dbReference>
<keyword evidence="5 7" id="KW-1133">Transmembrane helix</keyword>
<evidence type="ECO:0000313" key="10">
    <source>
        <dbReference type="Proteomes" id="UP000199034"/>
    </source>
</evidence>